<dbReference type="OrthoDB" id="8375282at2"/>
<dbReference type="SUPFAM" id="SSF54427">
    <property type="entry name" value="NTF2-like"/>
    <property type="match status" value="1"/>
</dbReference>
<dbReference type="InterPro" id="IPR032710">
    <property type="entry name" value="NTF2-like_dom_sf"/>
</dbReference>
<dbReference type="Gene3D" id="3.10.450.50">
    <property type="match status" value="1"/>
</dbReference>
<gene>
    <name evidence="2" type="ORF">FHP29_07970</name>
</gene>
<evidence type="ECO:0000259" key="1">
    <source>
        <dbReference type="Pfam" id="PF12680"/>
    </source>
</evidence>
<organism evidence="2 3">
    <name type="scientific">Nocardioides albidus</name>
    <dbReference type="NCBI Taxonomy" id="1517589"/>
    <lineage>
        <taxon>Bacteria</taxon>
        <taxon>Bacillati</taxon>
        <taxon>Actinomycetota</taxon>
        <taxon>Actinomycetes</taxon>
        <taxon>Propionibacteriales</taxon>
        <taxon>Nocardioidaceae</taxon>
        <taxon>Nocardioides</taxon>
    </lineage>
</organism>
<evidence type="ECO:0000313" key="2">
    <source>
        <dbReference type="EMBL" id="TNM41902.1"/>
    </source>
</evidence>
<comment type="caution">
    <text evidence="2">The sequence shown here is derived from an EMBL/GenBank/DDBJ whole genome shotgun (WGS) entry which is preliminary data.</text>
</comment>
<accession>A0A5C4W160</accession>
<dbReference type="EMBL" id="VDMP01000021">
    <property type="protein sequence ID" value="TNM41902.1"/>
    <property type="molecule type" value="Genomic_DNA"/>
</dbReference>
<dbReference type="Proteomes" id="UP000313231">
    <property type="component" value="Unassembled WGS sequence"/>
</dbReference>
<dbReference type="Pfam" id="PF12680">
    <property type="entry name" value="SnoaL_2"/>
    <property type="match status" value="1"/>
</dbReference>
<dbReference type="AlphaFoldDB" id="A0A5C4W160"/>
<name>A0A5C4W160_9ACTN</name>
<proteinExistence type="predicted"/>
<protein>
    <recommendedName>
        <fullName evidence="1">SnoaL-like domain-containing protein</fullName>
    </recommendedName>
</protein>
<dbReference type="RefSeq" id="WP_139622342.1">
    <property type="nucleotide sequence ID" value="NZ_VDMP01000021.1"/>
</dbReference>
<keyword evidence="3" id="KW-1185">Reference proteome</keyword>
<reference evidence="2 3" key="1">
    <citation type="journal article" date="2016" name="Int. J. Syst. Evol. Microbiol.">
        <title>Nocardioides albidus sp. nov., an actinobacterium isolated from garden soil.</title>
        <authorList>
            <person name="Singh H."/>
            <person name="Du J."/>
            <person name="Trinh H."/>
            <person name="Won K."/>
            <person name="Yang J.E."/>
            <person name="Yin C."/>
            <person name="Kook M."/>
            <person name="Yi T.H."/>
        </authorList>
    </citation>
    <scope>NUCLEOTIDE SEQUENCE [LARGE SCALE GENOMIC DNA]</scope>
    <source>
        <strain evidence="2 3">CCTCC AB 2015297</strain>
    </source>
</reference>
<feature type="domain" description="SnoaL-like" evidence="1">
    <location>
        <begin position="2"/>
        <end position="40"/>
    </location>
</feature>
<sequence length="57" mass="6304">MVNGELVAVPVRFTGRRDGASMDMTGVDLLTVRDGKIVEVHLFSENGVAEDRFWGRP</sequence>
<dbReference type="InterPro" id="IPR037401">
    <property type="entry name" value="SnoaL-like"/>
</dbReference>
<evidence type="ECO:0000313" key="3">
    <source>
        <dbReference type="Proteomes" id="UP000313231"/>
    </source>
</evidence>